<dbReference type="Proteomes" id="UP001056778">
    <property type="component" value="Chromosome 6"/>
</dbReference>
<dbReference type="EMBL" id="CM043020">
    <property type="protein sequence ID" value="KAI4460280.1"/>
    <property type="molecule type" value="Genomic_DNA"/>
</dbReference>
<keyword evidence="2" id="KW-1185">Reference proteome</keyword>
<evidence type="ECO:0000313" key="2">
    <source>
        <dbReference type="Proteomes" id="UP001056778"/>
    </source>
</evidence>
<organism evidence="1 2">
    <name type="scientific">Holotrichia oblita</name>
    <name type="common">Chafer beetle</name>
    <dbReference type="NCBI Taxonomy" id="644536"/>
    <lineage>
        <taxon>Eukaryota</taxon>
        <taxon>Metazoa</taxon>
        <taxon>Ecdysozoa</taxon>
        <taxon>Arthropoda</taxon>
        <taxon>Hexapoda</taxon>
        <taxon>Insecta</taxon>
        <taxon>Pterygota</taxon>
        <taxon>Neoptera</taxon>
        <taxon>Endopterygota</taxon>
        <taxon>Coleoptera</taxon>
        <taxon>Polyphaga</taxon>
        <taxon>Scarabaeiformia</taxon>
        <taxon>Scarabaeidae</taxon>
        <taxon>Melolonthinae</taxon>
        <taxon>Holotrichia</taxon>
    </lineage>
</organism>
<proteinExistence type="predicted"/>
<reference evidence="1" key="1">
    <citation type="submission" date="2022-04" db="EMBL/GenBank/DDBJ databases">
        <title>Chromosome-scale genome assembly of Holotrichia oblita Faldermann.</title>
        <authorList>
            <person name="Rongchong L."/>
        </authorList>
    </citation>
    <scope>NUCLEOTIDE SEQUENCE</scope>
    <source>
        <strain evidence="1">81SQS9</strain>
    </source>
</reference>
<sequence>MEQVNVLKNQLAEIYQNGAKKKPEYIVEVPEDRKFAAETLLKVRRNSDSSKAMEATQRRSFQVSQDVSLTETDKKRLSQSLSKEVLERQRQRYRTSLSLVLGKETRGAIAAAEAKVKHPEPPSPRTCYSLEMSEDGEKDGKKHGDSDFLLVLAKSDATNKANIKETLTEWAQPKKAMVTTDAVNAPPPASETESGSTDGSTKTVVCADQGDKKDVKKKVQYFEKVHEKDDYTPTVYKAADSSSPEEQEEAKSVPVKVNLKKSSLTRSYQDLKELFGESDAAKLPSPISNLASSSTSLRSPFTHSTDSVYRSRSLSPHPDLYYFSLIKSGDVTKLKNKFEPRRCNSDSQINQKSQIYIPGQILGEVDNLRRRYEYPSLSGRGRSRIRRGGVVSPIQLKAEDRFMPHINIISKIASLYPRKSVKRDHERSVEELADILGITVGEVKKLRQKFDSPDRNMSLLGQMFTSSPNLHELRDIAPYLTGPWTAHKYPKKEDNTRPLTPPLPPPTSTESKSPITAQTSNVKRRPVSSPTTIRPKSASPSLKRHKVKLSSILKPELGKEEEVKKKEFDPTVHRPVSRYQPQLPSRVEPVRYRSWWSPLSTQNRPTVTFKEPEVPLPPPKGLSRKAMEPESPRKYVENEVTIHYRTPVRQEIKESLSEDELQRRQAEHMKKIYQEERRRKYLQVSHSLDELQDMNSRRHADNFIPSQKSPIPLNRYDDIMDDYSPKLKPRPRSPEPRLVAKALYNFVGQSARELTFRKGDIIYIRRQVDKNWYEGEHNAMIGLFPANYVEIVPYDGIKSTIRKPHEGQARAKYNFIAQTHLELSLAKGELVVITRRVDDNWFEGKIGGRKGIFPVSYVEILIDPSDVSQSSTPTPKPIAAPASHSLLLNGSLSGKESMGSHNYVPPPYHNNTETGPSFHAKPVHMTGNGSYGSLSRTKNLNQALHIDTQSDPVPYRALYKYKPQNEDELELLEGDTVYVLEKCDDGWYVGSSDRTGAFGTFPGNYVERI</sequence>
<comment type="caution">
    <text evidence="1">The sequence shown here is derived from an EMBL/GenBank/DDBJ whole genome shotgun (WGS) entry which is preliminary data.</text>
</comment>
<accession>A0ACB9T0F6</accession>
<evidence type="ECO:0000313" key="1">
    <source>
        <dbReference type="EMBL" id="KAI4460280.1"/>
    </source>
</evidence>
<name>A0ACB9T0F6_HOLOL</name>
<gene>
    <name evidence="1" type="ORF">MML48_6g00009938</name>
</gene>
<protein>
    <submittedName>
        <fullName evidence="1">Sh3 domain-containing</fullName>
    </submittedName>
</protein>